<feature type="binding site" evidence="5">
    <location>
        <position position="100"/>
    </location>
    <ligand>
        <name>ATP</name>
        <dbReference type="ChEBI" id="CHEBI:30616"/>
    </ligand>
</feature>
<dbReference type="SUPFAM" id="SSF55205">
    <property type="entry name" value="EPT/RTPC-like"/>
    <property type="match status" value="2"/>
</dbReference>
<evidence type="ECO:0000256" key="2">
    <source>
        <dbReference type="ARBA" id="ARBA00022598"/>
    </source>
</evidence>
<comment type="similarity">
    <text evidence="1 5">Belongs to the RNA 3'-terminal cyclase family. Type 1 subfamily.</text>
</comment>
<evidence type="ECO:0000256" key="3">
    <source>
        <dbReference type="ARBA" id="ARBA00022741"/>
    </source>
</evidence>
<dbReference type="Proteomes" id="UP001221208">
    <property type="component" value="Unassembled WGS sequence"/>
</dbReference>
<evidence type="ECO:0000259" key="8">
    <source>
        <dbReference type="Pfam" id="PF05189"/>
    </source>
</evidence>
<dbReference type="InterPro" id="IPR023797">
    <property type="entry name" value="RNA3'_phos_cyclase_dom"/>
</dbReference>
<dbReference type="InterPro" id="IPR017770">
    <property type="entry name" value="RNA3'_term_phos_cyc_type_1"/>
</dbReference>
<dbReference type="NCBIfam" id="TIGR03399">
    <property type="entry name" value="RNA_3prim_cycl"/>
    <property type="match status" value="1"/>
</dbReference>
<keyword evidence="5" id="KW-0963">Cytoplasm</keyword>
<evidence type="ECO:0000256" key="1">
    <source>
        <dbReference type="ARBA" id="ARBA00009206"/>
    </source>
</evidence>
<dbReference type="NCBIfam" id="NF003247">
    <property type="entry name" value="PRK04204.1-3"/>
    <property type="match status" value="1"/>
</dbReference>
<dbReference type="EC" id="6.5.1.4" evidence="5 6"/>
<dbReference type="PANTHER" id="PTHR11096:SF0">
    <property type="entry name" value="RNA 3'-TERMINAL PHOSPHATE CYCLASE"/>
    <property type="match status" value="1"/>
</dbReference>
<keyword evidence="2 5" id="KW-0436">Ligase</keyword>
<evidence type="ECO:0000259" key="7">
    <source>
        <dbReference type="Pfam" id="PF01137"/>
    </source>
</evidence>
<dbReference type="InterPro" id="IPR000228">
    <property type="entry name" value="RNA3'_term_phos_cyc"/>
</dbReference>
<proteinExistence type="inferred from homology"/>
<accession>A0ABT5K7G6</accession>
<organism evidence="9 10">
    <name type="scientific">Janthinobacterium fluminis</name>
    <dbReference type="NCBI Taxonomy" id="2987524"/>
    <lineage>
        <taxon>Bacteria</taxon>
        <taxon>Pseudomonadati</taxon>
        <taxon>Pseudomonadota</taxon>
        <taxon>Betaproteobacteria</taxon>
        <taxon>Burkholderiales</taxon>
        <taxon>Oxalobacteraceae</taxon>
        <taxon>Janthinobacterium</taxon>
    </lineage>
</organism>
<feature type="domain" description="RNA 3'-terminal phosphate cyclase insert" evidence="8">
    <location>
        <begin position="181"/>
        <end position="273"/>
    </location>
</feature>
<sequence length="340" mass="36113">MIELDGSVGEGGGQVLRTALTLSMITGQAFRITNIRANRPRPGLMRQHLVAVQAAAQVCGADVAAAALNAQTLVFAPGRIRGGDYQFAIGSAGSCTLVLQTLLPALLYADAPSTVRISGGTHNPMAPPAQFLAQAYGRVLAAMGVEIGIELQRFGFYPAGGGEVLATVRPCAQLRRIELMERGERRAAYAEGFFAGIPASIARRELECVGAGMGWGEAQLRMRGLSEEQGPGNVLLITLEHEHVTEVFAGFGEKMVRAETVAHNVVRQVRRYLASGAAVGEHLADQLMLPMALAGGGRFTTERLSQHALTNAAVIARFLPIQISFEEGEGLHTCHLHSPV</sequence>
<evidence type="ECO:0000256" key="4">
    <source>
        <dbReference type="ARBA" id="ARBA00024481"/>
    </source>
</evidence>
<dbReference type="InterPro" id="IPR037136">
    <property type="entry name" value="RNA3'_phos_cyclase_dom_sf"/>
</dbReference>
<dbReference type="Gene3D" id="3.30.360.20">
    <property type="entry name" value="RNA 3'-terminal phosphate cyclase, insert domain"/>
    <property type="match status" value="1"/>
</dbReference>
<dbReference type="RefSeq" id="WP_273675056.1">
    <property type="nucleotide sequence ID" value="NZ_JAQQXR010000026.1"/>
</dbReference>
<evidence type="ECO:0000313" key="9">
    <source>
        <dbReference type="EMBL" id="MDC8760952.1"/>
    </source>
</evidence>
<dbReference type="NCBIfam" id="NF003246">
    <property type="entry name" value="PRK04204.1-2"/>
    <property type="match status" value="1"/>
</dbReference>
<comment type="caution">
    <text evidence="9">The sequence shown here is derived from an EMBL/GenBank/DDBJ whole genome shotgun (WGS) entry which is preliminary data.</text>
</comment>
<dbReference type="PIRSF" id="PIRSF005378">
    <property type="entry name" value="RNA3'_term_phos_cycl_euk"/>
    <property type="match status" value="1"/>
</dbReference>
<keyword evidence="3 5" id="KW-0547">Nucleotide-binding</keyword>
<feature type="domain" description="RNA 3'-terminal phosphate cyclase" evidence="7">
    <location>
        <begin position="9"/>
        <end position="324"/>
    </location>
</feature>
<dbReference type="GO" id="GO:0003963">
    <property type="term" value="F:RNA-3'-phosphate cyclase activity"/>
    <property type="evidence" value="ECO:0007669"/>
    <property type="project" value="UniProtKB-EC"/>
</dbReference>
<dbReference type="Pfam" id="PF05189">
    <property type="entry name" value="RTC_insert"/>
    <property type="match status" value="1"/>
</dbReference>
<comment type="function">
    <text evidence="5">Catalyzes the conversion of 3'-phosphate to a 2',3'-cyclic phosphodiester at the end of RNA. The mechanism of action of the enzyme occurs in 3 steps: (A) adenylation of the enzyme by ATP; (B) transfer of adenylate to an RNA-N3'P to produce RNA-N3'PP5'A; (C) and attack of the adjacent 2'-hydroxyl on the 3'-phosphorus in the diester linkage to produce the cyclic end product. The biological role of this enzyme is unknown but it is likely to function in some aspects of cellular RNA processing.</text>
</comment>
<dbReference type="Gene3D" id="3.65.10.20">
    <property type="entry name" value="RNA 3'-terminal phosphate cyclase domain"/>
    <property type="match status" value="1"/>
</dbReference>
<dbReference type="SUPFAM" id="SSF52913">
    <property type="entry name" value="RNA 3'-terminal phosphate cyclase, RPTC, insert domain"/>
    <property type="match status" value="1"/>
</dbReference>
<dbReference type="InterPro" id="IPR036553">
    <property type="entry name" value="RPTC_insert"/>
</dbReference>
<dbReference type="InterPro" id="IPR013792">
    <property type="entry name" value="RNA3'P_cycl/enolpyr_Trfase_a/b"/>
</dbReference>
<evidence type="ECO:0000313" key="10">
    <source>
        <dbReference type="Proteomes" id="UP001221208"/>
    </source>
</evidence>
<feature type="binding site" evidence="5">
    <location>
        <begin position="282"/>
        <end position="286"/>
    </location>
    <ligand>
        <name>ATP</name>
        <dbReference type="ChEBI" id="CHEBI:30616"/>
    </ligand>
</feature>
<dbReference type="PANTHER" id="PTHR11096">
    <property type="entry name" value="RNA 3' TERMINAL PHOSPHATE CYCLASE"/>
    <property type="match status" value="1"/>
</dbReference>
<reference evidence="9 10" key="1">
    <citation type="submission" date="2022-10" db="EMBL/GenBank/DDBJ databases">
        <title>Janthinobacterium sp. hw3 Genome sequencing.</title>
        <authorList>
            <person name="Park S."/>
        </authorList>
    </citation>
    <scope>NUCLEOTIDE SEQUENCE [LARGE SCALE GENOMIC DNA]</scope>
    <source>
        <strain evidence="10">hw3</strain>
    </source>
</reference>
<name>A0ABT5K7G6_9BURK</name>
<dbReference type="EMBL" id="JAQQXR010000026">
    <property type="protein sequence ID" value="MDC8760952.1"/>
    <property type="molecule type" value="Genomic_DNA"/>
</dbReference>
<gene>
    <name evidence="5 9" type="primary">rtcA</name>
    <name evidence="9" type="ORF">OIK44_25520</name>
</gene>
<keyword evidence="5" id="KW-0067">ATP-binding</keyword>
<comment type="subcellular location">
    <subcellularLocation>
        <location evidence="5">Cytoplasm</location>
    </subcellularLocation>
</comment>
<dbReference type="Pfam" id="PF01137">
    <property type="entry name" value="RTC"/>
    <property type="match status" value="1"/>
</dbReference>
<evidence type="ECO:0000256" key="5">
    <source>
        <dbReference type="HAMAP-Rule" id="MF_00200"/>
    </source>
</evidence>
<dbReference type="InterPro" id="IPR013791">
    <property type="entry name" value="RNA3'-term_phos_cycl_insert"/>
</dbReference>
<keyword evidence="10" id="KW-1185">Reference proteome</keyword>
<dbReference type="HAMAP" id="MF_00200">
    <property type="entry name" value="RTC"/>
    <property type="match status" value="1"/>
</dbReference>
<feature type="active site" description="Tele-AMP-histidine intermediate" evidence="5">
    <location>
        <position position="307"/>
    </location>
</feature>
<protein>
    <recommendedName>
        <fullName evidence="5 6">RNA 3'-terminal phosphate cyclase</fullName>
        <shortName evidence="5">RNA cyclase</shortName>
        <shortName evidence="5">RNA-3'-phosphate cyclase</shortName>
        <ecNumber evidence="5 6">6.5.1.4</ecNumber>
    </recommendedName>
</protein>
<comment type="catalytic activity">
    <reaction evidence="4 5">
        <text>a 3'-end 3'-phospho-ribonucleotide-RNA + ATP = a 3'-end 2',3'-cyclophospho-ribonucleotide-RNA + AMP + diphosphate</text>
        <dbReference type="Rhea" id="RHEA:23976"/>
        <dbReference type="Rhea" id="RHEA-COMP:10463"/>
        <dbReference type="Rhea" id="RHEA-COMP:10464"/>
        <dbReference type="ChEBI" id="CHEBI:30616"/>
        <dbReference type="ChEBI" id="CHEBI:33019"/>
        <dbReference type="ChEBI" id="CHEBI:83062"/>
        <dbReference type="ChEBI" id="CHEBI:83064"/>
        <dbReference type="ChEBI" id="CHEBI:456215"/>
        <dbReference type="EC" id="6.5.1.4"/>
    </reaction>
</comment>
<evidence type="ECO:0000256" key="6">
    <source>
        <dbReference type="NCBIfam" id="TIGR03399"/>
    </source>
</evidence>